<keyword evidence="3 4" id="KW-0949">S-adenosyl-L-methionine</keyword>
<dbReference type="Gene3D" id="3.40.50.150">
    <property type="entry name" value="Vaccinia Virus protein VP39"/>
    <property type="match status" value="1"/>
</dbReference>
<sequence>MKKVVKDIKTKGSNETITLNVKKLGINGEGIGYYKQKPVFIEGALPNETVEVSFTNEHDRYIYAKLIHINKRSPKRIRPVCKYFGRCGGCQLQHLDYDEQLAMKKELVVGALKKYIPNYKKLNIDIKDTIGMSDPYYYRNKAQMPTAFNGDQIVTGLYESGSHKLVYIDYCWVQHDLINQIMTKLKELLTREGIRSYFKKHDSGLVRNIMVRHSFYTDEAQVCLVFYKKDLKGVETVAKDLMKSFPQVKSFYVNINGNLKSHDLFGKQFIQVAGKKTIYAKIGDLTYKLSPRSFFQLNSEQTTVLYDLVKKAGAFSGTEKVIDAYCGAGTIGQYIASEVDSIRGMDITSSAIKDAKENMKLNRLKNCYYETGTAEKLVPKWVNEDGYIPDVLITDPPRTGIDQKLIDLLLKTPIKKIIYVSCNPSTLAKNLKELSHSYNIVSIQPLDMFPQTHHVESVVRLERK</sequence>
<feature type="binding site" evidence="4">
    <location>
        <position position="395"/>
    </location>
    <ligand>
        <name>S-adenosyl-L-methionine</name>
        <dbReference type="ChEBI" id="CHEBI:59789"/>
    </ligand>
</feature>
<feature type="active site" evidence="5">
    <location>
        <position position="422"/>
    </location>
</feature>
<reference evidence="7 8" key="2">
    <citation type="journal article" date="2013" name="PLoS ONE">
        <title>INDIGO - INtegrated Data Warehouse of MIcrobial GenOmes with Examples from the Red Sea Extremophiles.</title>
        <authorList>
            <person name="Alam I."/>
            <person name="Antunes A."/>
            <person name="Kamau A.A."/>
            <person name="Ba Alawi W."/>
            <person name="Kalkatawi M."/>
            <person name="Stingl U."/>
            <person name="Bajic V.B."/>
        </authorList>
    </citation>
    <scope>NUCLEOTIDE SEQUENCE [LARGE SCALE GENOMIC DNA]</scope>
    <source>
        <strain evidence="7 8">SSD-17B</strain>
    </source>
</reference>
<evidence type="ECO:0000259" key="6">
    <source>
        <dbReference type="PROSITE" id="PS50926"/>
    </source>
</evidence>
<dbReference type="Gene3D" id="2.40.50.1070">
    <property type="match status" value="1"/>
</dbReference>
<evidence type="ECO:0000256" key="4">
    <source>
        <dbReference type="PROSITE-ProRule" id="PRU01024"/>
    </source>
</evidence>
<dbReference type="GO" id="GO:0030798">
    <property type="term" value="F:trans-aconitate 2-methyltransferase activity"/>
    <property type="evidence" value="ECO:0007669"/>
    <property type="project" value="UniProtKB-EC"/>
</dbReference>
<dbReference type="InterPro" id="IPR030391">
    <property type="entry name" value="MeTrfase_TrmA_CS"/>
</dbReference>
<dbReference type="Gene3D" id="2.40.50.140">
    <property type="entry name" value="Nucleic acid-binding proteins"/>
    <property type="match status" value="1"/>
</dbReference>
<dbReference type="EMBL" id="AFNU02000002">
    <property type="protein sequence ID" value="ERJ13027.1"/>
    <property type="molecule type" value="Genomic_DNA"/>
</dbReference>
<accession>U2DXQ1</accession>
<evidence type="ECO:0000256" key="1">
    <source>
        <dbReference type="ARBA" id="ARBA00022603"/>
    </source>
</evidence>
<dbReference type="Proteomes" id="UP000005707">
    <property type="component" value="Unassembled WGS sequence"/>
</dbReference>
<dbReference type="InterPro" id="IPR010280">
    <property type="entry name" value="U5_MeTrfase_fam"/>
</dbReference>
<dbReference type="EC" id="2.1.1.144" evidence="7"/>
<dbReference type="FunCoup" id="U2DXQ1">
    <property type="interactions" value="404"/>
</dbReference>
<dbReference type="FunFam" id="3.40.50.150:FF:000009">
    <property type="entry name" value="23S rRNA (Uracil(1939)-C(5))-methyltransferase RlmD"/>
    <property type="match status" value="1"/>
</dbReference>
<feature type="binding site" evidence="4">
    <location>
        <position position="346"/>
    </location>
    <ligand>
        <name>S-adenosyl-L-methionine</name>
        <dbReference type="ChEBI" id="CHEBI:59789"/>
    </ligand>
</feature>
<dbReference type="InterPro" id="IPR029063">
    <property type="entry name" value="SAM-dependent_MTases_sf"/>
</dbReference>
<dbReference type="PROSITE" id="PS50926">
    <property type="entry name" value="TRAM"/>
    <property type="match status" value="1"/>
</dbReference>
<keyword evidence="8" id="KW-1185">Reference proteome</keyword>
<dbReference type="eggNOG" id="COG2265">
    <property type="taxonomic scope" value="Bacteria"/>
</dbReference>
<dbReference type="CDD" id="cd02440">
    <property type="entry name" value="AdoMet_MTases"/>
    <property type="match status" value="1"/>
</dbReference>
<gene>
    <name evidence="7" type="primary">rlmCD</name>
    <name evidence="7" type="ORF">HLPCO_000636</name>
</gene>
<feature type="active site" description="Nucleophile" evidence="4">
    <location>
        <position position="422"/>
    </location>
</feature>
<organism evidence="7 8">
    <name type="scientific">Haloplasma contractile SSD-17B</name>
    <dbReference type="NCBI Taxonomy" id="1033810"/>
    <lineage>
        <taxon>Bacteria</taxon>
        <taxon>Bacillati</taxon>
        <taxon>Mycoplasmatota</taxon>
        <taxon>Mollicutes</taxon>
        <taxon>Haloplasmatales</taxon>
        <taxon>Haloplasmataceae</taxon>
        <taxon>Haloplasma</taxon>
    </lineage>
</organism>
<dbReference type="InterPro" id="IPR012340">
    <property type="entry name" value="NA-bd_OB-fold"/>
</dbReference>
<dbReference type="PANTHER" id="PTHR11061:SF45">
    <property type="match status" value="1"/>
</dbReference>
<dbReference type="OrthoDB" id="9804590at2"/>
<dbReference type="InterPro" id="IPR002792">
    <property type="entry name" value="TRAM_dom"/>
</dbReference>
<dbReference type="InParanoid" id="U2DXQ1"/>
<proteinExistence type="inferred from homology"/>
<dbReference type="PROSITE" id="PS01231">
    <property type="entry name" value="TRMA_2"/>
    <property type="match status" value="1"/>
</dbReference>
<dbReference type="FunFam" id="2.40.50.140:FF:000097">
    <property type="entry name" value="23S rRNA (uracil(1939)-C(5))-methyltransferase RlmD"/>
    <property type="match status" value="1"/>
</dbReference>
<feature type="binding site" evidence="4">
    <location>
        <position position="325"/>
    </location>
    <ligand>
        <name>S-adenosyl-L-methionine</name>
        <dbReference type="ChEBI" id="CHEBI:59789"/>
    </ligand>
</feature>
<evidence type="ECO:0000313" key="8">
    <source>
        <dbReference type="Proteomes" id="UP000005707"/>
    </source>
</evidence>
<dbReference type="GO" id="GO:0070475">
    <property type="term" value="P:rRNA base methylation"/>
    <property type="evidence" value="ECO:0007669"/>
    <property type="project" value="TreeGrafter"/>
</dbReference>
<evidence type="ECO:0000256" key="3">
    <source>
        <dbReference type="ARBA" id="ARBA00022691"/>
    </source>
</evidence>
<feature type="domain" description="TRAM" evidence="6">
    <location>
        <begin position="8"/>
        <end position="68"/>
    </location>
</feature>
<evidence type="ECO:0000256" key="5">
    <source>
        <dbReference type="PROSITE-ProRule" id="PRU10015"/>
    </source>
</evidence>
<dbReference type="Pfam" id="PF05958">
    <property type="entry name" value="tRNA_U5-meth_tr"/>
    <property type="match status" value="1"/>
</dbReference>
<dbReference type="FunFam" id="2.40.50.1070:FF:000003">
    <property type="entry name" value="23S rRNA (Uracil-5-)-methyltransferase RumA"/>
    <property type="match status" value="1"/>
</dbReference>
<dbReference type="Pfam" id="PF01938">
    <property type="entry name" value="TRAM"/>
    <property type="match status" value="1"/>
</dbReference>
<dbReference type="PROSITE" id="PS51687">
    <property type="entry name" value="SAM_MT_RNA_M5U"/>
    <property type="match status" value="1"/>
</dbReference>
<dbReference type="AlphaFoldDB" id="U2DXQ1"/>
<comment type="caution">
    <text evidence="7">The sequence shown here is derived from an EMBL/GenBank/DDBJ whole genome shotgun (WGS) entry which is preliminary data.</text>
</comment>
<dbReference type="PROSITE" id="PS01230">
    <property type="entry name" value="TRMA_1"/>
    <property type="match status" value="1"/>
</dbReference>
<dbReference type="RefSeq" id="WP_008826962.1">
    <property type="nucleotide sequence ID" value="NZ_AFNU02000002.1"/>
</dbReference>
<dbReference type="PANTHER" id="PTHR11061">
    <property type="entry name" value="RNA M5U METHYLTRANSFERASE"/>
    <property type="match status" value="1"/>
</dbReference>
<dbReference type="InterPro" id="IPR030390">
    <property type="entry name" value="MeTrfase_TrmA_AS"/>
</dbReference>
<dbReference type="NCBIfam" id="TIGR00479">
    <property type="entry name" value="rumA"/>
    <property type="match status" value="1"/>
</dbReference>
<reference evidence="7 8" key="1">
    <citation type="journal article" date="2011" name="J. Bacteriol.">
        <title>Genome sequence of Haloplasma contractile, an unusual contractile bacterium from a deep-sea anoxic brine lake.</title>
        <authorList>
            <person name="Antunes A."/>
            <person name="Alam I."/>
            <person name="El Dorry H."/>
            <person name="Siam R."/>
            <person name="Robertson A."/>
            <person name="Bajic V.B."/>
            <person name="Stingl U."/>
        </authorList>
    </citation>
    <scope>NUCLEOTIDE SEQUENCE [LARGE SCALE GENOMIC DNA]</scope>
    <source>
        <strain evidence="7 8">SSD-17B</strain>
    </source>
</reference>
<evidence type="ECO:0000256" key="2">
    <source>
        <dbReference type="ARBA" id="ARBA00022679"/>
    </source>
</evidence>
<keyword evidence="1 4" id="KW-0489">Methyltransferase</keyword>
<dbReference type="STRING" id="1033810.HLPCO_000636"/>
<dbReference type="GO" id="GO:0070041">
    <property type="term" value="F:rRNA (uridine-C5-)-methyltransferase activity"/>
    <property type="evidence" value="ECO:0007669"/>
    <property type="project" value="TreeGrafter"/>
</dbReference>
<evidence type="ECO:0000313" key="7">
    <source>
        <dbReference type="EMBL" id="ERJ13027.1"/>
    </source>
</evidence>
<dbReference type="SUPFAM" id="SSF53335">
    <property type="entry name" value="S-adenosyl-L-methionine-dependent methyltransferases"/>
    <property type="match status" value="1"/>
</dbReference>
<name>U2DXQ1_9MOLU</name>
<protein>
    <submittedName>
        <fullName evidence="7">23S rRNA -methyltransferase RlmCD protein</fullName>
        <ecNumber evidence="7">2.1.1.144</ecNumber>
    </submittedName>
</protein>
<comment type="similarity">
    <text evidence="4">Belongs to the class I-like SAM-binding methyltransferase superfamily. RNA M5U methyltransferase family.</text>
</comment>
<keyword evidence="2 4" id="KW-0808">Transferase</keyword>
<feature type="binding site" evidence="4">
    <location>
        <position position="296"/>
    </location>
    <ligand>
        <name>S-adenosyl-L-methionine</name>
        <dbReference type="ChEBI" id="CHEBI:59789"/>
    </ligand>
</feature>
<dbReference type="SUPFAM" id="SSF50249">
    <property type="entry name" value="Nucleic acid-binding proteins"/>
    <property type="match status" value="1"/>
</dbReference>